<reference evidence="17 18" key="1">
    <citation type="submission" date="2012-06" db="EMBL/GenBank/DDBJ databases">
        <title>Finished chromosome of genome of Crinalium epipsammum PCC 9333.</title>
        <authorList>
            <consortium name="US DOE Joint Genome Institute"/>
            <person name="Gugger M."/>
            <person name="Coursin T."/>
            <person name="Rippka R."/>
            <person name="Tandeau De Marsac N."/>
            <person name="Huntemann M."/>
            <person name="Wei C.-L."/>
            <person name="Han J."/>
            <person name="Detter J.C."/>
            <person name="Han C."/>
            <person name="Tapia R."/>
            <person name="Davenport K."/>
            <person name="Daligault H."/>
            <person name="Erkkila T."/>
            <person name="Gu W."/>
            <person name="Munk A.C.C."/>
            <person name="Teshima H."/>
            <person name="Xu Y."/>
            <person name="Chain P."/>
            <person name="Chen A."/>
            <person name="Krypides N."/>
            <person name="Mavromatis K."/>
            <person name="Markowitz V."/>
            <person name="Szeto E."/>
            <person name="Ivanova N."/>
            <person name="Mikhailova N."/>
            <person name="Ovchinnikova G."/>
            <person name="Pagani I."/>
            <person name="Pati A."/>
            <person name="Goodwin L."/>
            <person name="Peters L."/>
            <person name="Pitluck S."/>
            <person name="Woyke T."/>
            <person name="Kerfeld C."/>
        </authorList>
    </citation>
    <scope>NUCLEOTIDE SEQUENCE [LARGE SCALE GENOMIC DNA]</scope>
    <source>
        <strain evidence="17 18">PCC 9333</strain>
    </source>
</reference>
<comment type="pathway">
    <text evidence="3 15">Amino-acid biosynthesis; L-histidine biosynthesis; L-histidine from 5-phospho-alpha-D-ribose 1-diphosphate: step 1/9.</text>
</comment>
<evidence type="ECO:0000256" key="13">
    <source>
        <dbReference type="ARBA" id="ARBA00023102"/>
    </source>
</evidence>
<evidence type="ECO:0000256" key="15">
    <source>
        <dbReference type="HAMAP-Rule" id="MF_01018"/>
    </source>
</evidence>
<dbReference type="SUPFAM" id="SSF53850">
    <property type="entry name" value="Periplasmic binding protein-like II"/>
    <property type="match status" value="1"/>
</dbReference>
<evidence type="ECO:0000256" key="8">
    <source>
        <dbReference type="ARBA" id="ARBA00022605"/>
    </source>
</evidence>
<keyword evidence="13 15" id="KW-0368">Histidine biosynthesis</keyword>
<dbReference type="PANTHER" id="PTHR21403:SF8">
    <property type="entry name" value="ATP PHOSPHORIBOSYLTRANSFERASE"/>
    <property type="match status" value="1"/>
</dbReference>
<dbReference type="GO" id="GO:0000105">
    <property type="term" value="P:L-histidine biosynthetic process"/>
    <property type="evidence" value="ECO:0007669"/>
    <property type="project" value="UniProtKB-UniRule"/>
</dbReference>
<comment type="function">
    <text evidence="14 15">Catalyzes the condensation of ATP and 5-phosphoribose 1-diphosphate to form N'-(5'-phosphoribosyl)-ATP (PR-ATP). Has a crucial role in the pathway because the rate of histidine biosynthesis seems to be controlled primarily by regulation of HisG enzymatic activity.</text>
</comment>
<evidence type="ECO:0000256" key="9">
    <source>
        <dbReference type="ARBA" id="ARBA00022676"/>
    </source>
</evidence>
<dbReference type="PANTHER" id="PTHR21403">
    <property type="entry name" value="ATP PHOSPHORIBOSYLTRANSFERASE ATP-PRTASE"/>
    <property type="match status" value="1"/>
</dbReference>
<dbReference type="STRING" id="1173022.Cri9333_1860"/>
<evidence type="ECO:0000256" key="10">
    <source>
        <dbReference type="ARBA" id="ARBA00022679"/>
    </source>
</evidence>
<dbReference type="HAMAP" id="MF_01018">
    <property type="entry name" value="HisG_Short"/>
    <property type="match status" value="1"/>
</dbReference>
<dbReference type="UniPathway" id="UPA00031">
    <property type="reaction ID" value="UER00006"/>
</dbReference>
<dbReference type="FunFam" id="3.40.190.10:FF:000008">
    <property type="entry name" value="ATP phosphoribosyltransferase"/>
    <property type="match status" value="1"/>
</dbReference>
<dbReference type="Pfam" id="PF01634">
    <property type="entry name" value="HisG"/>
    <property type="match status" value="1"/>
</dbReference>
<dbReference type="EMBL" id="CP003620">
    <property type="protein sequence ID" value="AFZ12744.1"/>
    <property type="molecule type" value="Genomic_DNA"/>
</dbReference>
<dbReference type="GO" id="GO:0005737">
    <property type="term" value="C:cytoplasm"/>
    <property type="evidence" value="ECO:0007669"/>
    <property type="project" value="UniProtKB-SubCell"/>
</dbReference>
<keyword evidence="8 15" id="KW-0028">Amino-acid biosynthesis</keyword>
<keyword evidence="11 15" id="KW-0547">Nucleotide-binding</keyword>
<dbReference type="NCBIfam" id="TIGR00070">
    <property type="entry name" value="hisG"/>
    <property type="match status" value="1"/>
</dbReference>
<comment type="catalytic activity">
    <reaction evidence="1 15">
        <text>1-(5-phospho-beta-D-ribosyl)-ATP + diphosphate = 5-phospho-alpha-D-ribose 1-diphosphate + ATP</text>
        <dbReference type="Rhea" id="RHEA:18473"/>
        <dbReference type="ChEBI" id="CHEBI:30616"/>
        <dbReference type="ChEBI" id="CHEBI:33019"/>
        <dbReference type="ChEBI" id="CHEBI:58017"/>
        <dbReference type="ChEBI" id="CHEBI:73183"/>
        <dbReference type="EC" id="2.4.2.17"/>
    </reaction>
</comment>
<dbReference type="Gene3D" id="3.40.190.10">
    <property type="entry name" value="Periplasmic binding protein-like II"/>
    <property type="match status" value="2"/>
</dbReference>
<dbReference type="CDD" id="cd13595">
    <property type="entry name" value="PBP2_HisGs"/>
    <property type="match status" value="1"/>
</dbReference>
<comment type="domain">
    <text evidence="15">Lacks the C-terminal regulatory region which is replaced by HisZ.</text>
</comment>
<evidence type="ECO:0000256" key="2">
    <source>
        <dbReference type="ARBA" id="ARBA00004496"/>
    </source>
</evidence>
<dbReference type="InterPro" id="IPR001348">
    <property type="entry name" value="ATP_PRibTrfase_HisG"/>
</dbReference>
<evidence type="ECO:0000256" key="3">
    <source>
        <dbReference type="ARBA" id="ARBA00004667"/>
    </source>
</evidence>
<organism evidence="17 18">
    <name type="scientific">Crinalium epipsammum PCC 9333</name>
    <dbReference type="NCBI Taxonomy" id="1173022"/>
    <lineage>
        <taxon>Bacteria</taxon>
        <taxon>Bacillati</taxon>
        <taxon>Cyanobacteriota</taxon>
        <taxon>Cyanophyceae</taxon>
        <taxon>Gomontiellales</taxon>
        <taxon>Gomontiellaceae</taxon>
        <taxon>Crinalium</taxon>
    </lineage>
</organism>
<evidence type="ECO:0000313" key="17">
    <source>
        <dbReference type="EMBL" id="AFZ12744.1"/>
    </source>
</evidence>
<dbReference type="GO" id="GO:0005524">
    <property type="term" value="F:ATP binding"/>
    <property type="evidence" value="ECO:0007669"/>
    <property type="project" value="UniProtKB-KW"/>
</dbReference>
<dbReference type="GO" id="GO:0003879">
    <property type="term" value="F:ATP phosphoribosyltransferase activity"/>
    <property type="evidence" value="ECO:0007669"/>
    <property type="project" value="UniProtKB-UniRule"/>
</dbReference>
<dbReference type="Proteomes" id="UP000010472">
    <property type="component" value="Chromosome"/>
</dbReference>
<evidence type="ECO:0000256" key="1">
    <source>
        <dbReference type="ARBA" id="ARBA00000915"/>
    </source>
</evidence>
<dbReference type="PROSITE" id="PS01316">
    <property type="entry name" value="ATP_P_PHORIBOSYLTR"/>
    <property type="match status" value="1"/>
</dbReference>
<evidence type="ECO:0000259" key="16">
    <source>
        <dbReference type="Pfam" id="PF01634"/>
    </source>
</evidence>
<evidence type="ECO:0000256" key="11">
    <source>
        <dbReference type="ARBA" id="ARBA00022741"/>
    </source>
</evidence>
<evidence type="ECO:0000256" key="5">
    <source>
        <dbReference type="ARBA" id="ARBA00011946"/>
    </source>
</evidence>
<keyword evidence="9 15" id="KW-0328">Glycosyltransferase</keyword>
<dbReference type="AlphaFoldDB" id="K9VYX7"/>
<proteinExistence type="inferred from homology"/>
<keyword evidence="10 15" id="KW-0808">Transferase</keyword>
<dbReference type="PATRIC" id="fig|1173022.3.peg.2008"/>
<sequence>MRFLWTAMRYTQATLTRLLIFINQTHNLSMITVALPKGALLSDSIRLLQAVGLDFSAFLDKTNRQLQIYDPTNTAKALLVRAQDVPVYVEYGQAQLGIVGYDVLKEKTSQVAHLVDLKFGGCRLSVAVKELSPYRSVLELPPHGRVASKFVHCAREYFNSLDLPVEIVPLSGSVELGPITGMSEAIVDLVSTGRTLKENGLIEIEVLFQSTARLIAHPLSYRLNTGNLNQLVEQIRDSTLAVV</sequence>
<name>K9VYX7_9CYAN</name>
<dbReference type="KEGG" id="cep:Cri9333_1860"/>
<dbReference type="InterPro" id="IPR024893">
    <property type="entry name" value="ATP_PRibTrfase_HisG_short"/>
</dbReference>
<keyword evidence="12 15" id="KW-0067">ATP-binding</keyword>
<accession>K9VYX7</accession>
<feature type="domain" description="ATP phosphoribosyltransferase catalytic" evidence="16">
    <location>
        <begin position="81"/>
        <end position="236"/>
    </location>
</feature>
<evidence type="ECO:0000256" key="7">
    <source>
        <dbReference type="ARBA" id="ARBA00022490"/>
    </source>
</evidence>
<evidence type="ECO:0000256" key="12">
    <source>
        <dbReference type="ARBA" id="ARBA00022840"/>
    </source>
</evidence>
<dbReference type="InterPro" id="IPR013820">
    <property type="entry name" value="ATP_PRibTrfase_cat"/>
</dbReference>
<keyword evidence="18" id="KW-1185">Reference proteome</keyword>
<dbReference type="eggNOG" id="COG0040">
    <property type="taxonomic scope" value="Bacteria"/>
</dbReference>
<gene>
    <name evidence="15" type="primary">hisG</name>
    <name evidence="17" type="ORF">Cri9333_1860</name>
</gene>
<dbReference type="HOGENOM" id="CLU_038115_2_0_3"/>
<evidence type="ECO:0000256" key="6">
    <source>
        <dbReference type="ARBA" id="ARBA00020998"/>
    </source>
</evidence>
<comment type="similarity">
    <text evidence="4 15">Belongs to the ATP phosphoribosyltransferase family. Short subfamily.</text>
</comment>
<dbReference type="InterPro" id="IPR018198">
    <property type="entry name" value="ATP_PRibTrfase_CS"/>
</dbReference>
<dbReference type="EC" id="2.4.2.17" evidence="5 15"/>
<evidence type="ECO:0000256" key="14">
    <source>
        <dbReference type="ARBA" id="ARBA00024861"/>
    </source>
</evidence>
<protein>
    <recommendedName>
        <fullName evidence="6 15">ATP phosphoribosyltransferase</fullName>
        <shortName evidence="15">ATP-PRT</shortName>
        <shortName evidence="15">ATP-PRTase</shortName>
        <ecNumber evidence="5 15">2.4.2.17</ecNumber>
    </recommendedName>
</protein>
<keyword evidence="7 15" id="KW-0963">Cytoplasm</keyword>
<comment type="subunit">
    <text evidence="15">Heteromultimer composed of HisG and HisZ subunits.</text>
</comment>
<comment type="subcellular location">
    <subcellularLocation>
        <location evidence="2 15">Cytoplasm</location>
    </subcellularLocation>
</comment>
<evidence type="ECO:0000313" key="18">
    <source>
        <dbReference type="Proteomes" id="UP000010472"/>
    </source>
</evidence>
<evidence type="ECO:0000256" key="4">
    <source>
        <dbReference type="ARBA" id="ARBA00009489"/>
    </source>
</evidence>